<gene>
    <name evidence="2" type="ORF">VTK73DRAFT_2947</name>
</gene>
<proteinExistence type="predicted"/>
<sequence>MAQHQLVRQDAAAAAEGPRRRRLPAVDLQRRRRQARRDARHPGPGPRLGRRLRDPLAPRDLLRRLRRP</sequence>
<comment type="caution">
    <text evidence="2">The sequence shown here is derived from an EMBL/GenBank/DDBJ whole genome shotgun (WGS) entry which is preliminary data.</text>
</comment>
<dbReference type="Proteomes" id="UP001586593">
    <property type="component" value="Unassembled WGS sequence"/>
</dbReference>
<name>A0ABR3VMW7_9PEZI</name>
<evidence type="ECO:0000313" key="3">
    <source>
        <dbReference type="Proteomes" id="UP001586593"/>
    </source>
</evidence>
<protein>
    <submittedName>
        <fullName evidence="2">Uncharacterized protein</fullName>
    </submittedName>
</protein>
<feature type="region of interest" description="Disordered" evidence="1">
    <location>
        <begin position="1"/>
        <end position="68"/>
    </location>
</feature>
<evidence type="ECO:0000256" key="1">
    <source>
        <dbReference type="SAM" id="MobiDB-lite"/>
    </source>
</evidence>
<organism evidence="2 3">
    <name type="scientific">Phialemonium thermophilum</name>
    <dbReference type="NCBI Taxonomy" id="223376"/>
    <lineage>
        <taxon>Eukaryota</taxon>
        <taxon>Fungi</taxon>
        <taxon>Dikarya</taxon>
        <taxon>Ascomycota</taxon>
        <taxon>Pezizomycotina</taxon>
        <taxon>Sordariomycetes</taxon>
        <taxon>Sordariomycetidae</taxon>
        <taxon>Cephalothecales</taxon>
        <taxon>Cephalothecaceae</taxon>
        <taxon>Phialemonium</taxon>
    </lineage>
</organism>
<keyword evidence="3" id="KW-1185">Reference proteome</keyword>
<reference evidence="2 3" key="1">
    <citation type="journal article" date="2024" name="Commun. Biol.">
        <title>Comparative genomic analysis of thermophilic fungi reveals convergent evolutionary adaptations and gene losses.</title>
        <authorList>
            <person name="Steindorff A.S."/>
            <person name="Aguilar-Pontes M.V."/>
            <person name="Robinson A.J."/>
            <person name="Andreopoulos B."/>
            <person name="LaButti K."/>
            <person name="Kuo A."/>
            <person name="Mondo S."/>
            <person name="Riley R."/>
            <person name="Otillar R."/>
            <person name="Haridas S."/>
            <person name="Lipzen A."/>
            <person name="Grimwood J."/>
            <person name="Schmutz J."/>
            <person name="Clum A."/>
            <person name="Reid I.D."/>
            <person name="Moisan M.C."/>
            <person name="Butler G."/>
            <person name="Nguyen T.T.M."/>
            <person name="Dewar K."/>
            <person name="Conant G."/>
            <person name="Drula E."/>
            <person name="Henrissat B."/>
            <person name="Hansel C."/>
            <person name="Singer S."/>
            <person name="Hutchinson M.I."/>
            <person name="de Vries R.P."/>
            <person name="Natvig D.O."/>
            <person name="Powell A.J."/>
            <person name="Tsang A."/>
            <person name="Grigoriev I.V."/>
        </authorList>
    </citation>
    <scope>NUCLEOTIDE SEQUENCE [LARGE SCALE GENOMIC DNA]</scope>
    <source>
        <strain evidence="2 3">ATCC 24622</strain>
    </source>
</reference>
<dbReference type="EMBL" id="JAZHXJ010001886">
    <property type="protein sequence ID" value="KAL1842972.1"/>
    <property type="molecule type" value="Genomic_DNA"/>
</dbReference>
<evidence type="ECO:0000313" key="2">
    <source>
        <dbReference type="EMBL" id="KAL1842972.1"/>
    </source>
</evidence>
<feature type="compositionally biased region" description="Basic and acidic residues" evidence="1">
    <location>
        <begin position="51"/>
        <end position="68"/>
    </location>
</feature>
<accession>A0ABR3VMW7</accession>